<evidence type="ECO:0008006" key="3">
    <source>
        <dbReference type="Google" id="ProtNLM"/>
    </source>
</evidence>
<accession>M4VD69</accession>
<evidence type="ECO:0000313" key="2">
    <source>
        <dbReference type="Proteomes" id="UP000012040"/>
    </source>
</evidence>
<dbReference type="PATRIC" id="fig|1184267.3.peg.2246"/>
<keyword evidence="2" id="KW-1185">Reference proteome</keyword>
<reference evidence="1 2" key="1">
    <citation type="journal article" date="2013" name="ISME J.">
        <title>By their genes ye shall know them: genomic signatures of predatory bacteria.</title>
        <authorList>
            <person name="Pasternak Z."/>
            <person name="Pietrokovski S."/>
            <person name="Rotem O."/>
            <person name="Gophna U."/>
            <person name="Lurie-Weinberger M.N."/>
            <person name="Jurkevitch E."/>
        </authorList>
    </citation>
    <scope>NUCLEOTIDE SEQUENCE [LARGE SCALE GENOMIC DNA]</scope>
    <source>
        <strain evidence="1 2">JSS</strain>
    </source>
</reference>
<dbReference type="EMBL" id="CP003537">
    <property type="protein sequence ID" value="AGH96435.1"/>
    <property type="molecule type" value="Genomic_DNA"/>
</dbReference>
<dbReference type="Proteomes" id="UP000012040">
    <property type="component" value="Chromosome"/>
</dbReference>
<dbReference type="OrthoDB" id="5291862at2"/>
<name>M4VD69_9BACT</name>
<dbReference type="STRING" id="1184267.A11Q_2219"/>
<gene>
    <name evidence="1" type="ORF">A11Q_2219</name>
</gene>
<dbReference type="RefSeq" id="WP_015470925.1">
    <property type="nucleotide sequence ID" value="NC_020813.1"/>
</dbReference>
<dbReference type="eggNOG" id="COG3677">
    <property type="taxonomic scope" value="Bacteria"/>
</dbReference>
<sequence>MRANKAKTCSCDSKAVKTGFFFRKSDSKYIQRWKCPACLRTFSTATNSLCFAQKKRRLNPLIQQYLIGKVSQRRISVFLNINRKTVARKVIFLGHKHRLSRFRYLKKYQKVKAQKVQFDDMITFEHTKCKPVAISILVEEKSRKILDFEVSAIAANGRLAEISRKKYGKRKDYRRSGWETLFARNQKFVDKKAHFKSDEYPLYRDALKKYFPDSTHEQFKGRKGCVVGQGELKAGGLDPLFALNHSAAMIRDGLGRLVRKTWCTTKRLDRLRDQLDIYIDYHNRILTP</sequence>
<protein>
    <recommendedName>
        <fullName evidence="3">Transposase</fullName>
    </recommendedName>
</protein>
<dbReference type="AlphaFoldDB" id="M4VD69"/>
<organism evidence="1 2">
    <name type="scientific">Pseudobdellovibrio exovorus JSS</name>
    <dbReference type="NCBI Taxonomy" id="1184267"/>
    <lineage>
        <taxon>Bacteria</taxon>
        <taxon>Pseudomonadati</taxon>
        <taxon>Bdellovibrionota</taxon>
        <taxon>Bdellovibrionia</taxon>
        <taxon>Bdellovibrionales</taxon>
        <taxon>Pseudobdellovibrionaceae</taxon>
        <taxon>Pseudobdellovibrio</taxon>
    </lineage>
</organism>
<dbReference type="KEGG" id="bex:A11Q_2219"/>
<evidence type="ECO:0000313" key="1">
    <source>
        <dbReference type="EMBL" id="AGH96435.1"/>
    </source>
</evidence>
<dbReference type="HOGENOM" id="CLU_926421_0_0_7"/>
<proteinExistence type="predicted"/>